<name>A0AAV2IQS9_KNICA</name>
<proteinExistence type="predicted"/>
<dbReference type="Proteomes" id="UP001497482">
    <property type="component" value="Chromosome 1"/>
</dbReference>
<keyword evidence="2" id="KW-1185">Reference proteome</keyword>
<evidence type="ECO:0000313" key="2">
    <source>
        <dbReference type="Proteomes" id="UP001497482"/>
    </source>
</evidence>
<dbReference type="EMBL" id="OZ035823">
    <property type="protein sequence ID" value="CAL1567523.1"/>
    <property type="molecule type" value="Genomic_DNA"/>
</dbReference>
<organism evidence="1 2">
    <name type="scientific">Knipowitschia caucasica</name>
    <name type="common">Caucasian dwarf goby</name>
    <name type="synonym">Pomatoschistus caucasicus</name>
    <dbReference type="NCBI Taxonomy" id="637954"/>
    <lineage>
        <taxon>Eukaryota</taxon>
        <taxon>Metazoa</taxon>
        <taxon>Chordata</taxon>
        <taxon>Craniata</taxon>
        <taxon>Vertebrata</taxon>
        <taxon>Euteleostomi</taxon>
        <taxon>Actinopterygii</taxon>
        <taxon>Neopterygii</taxon>
        <taxon>Teleostei</taxon>
        <taxon>Neoteleostei</taxon>
        <taxon>Acanthomorphata</taxon>
        <taxon>Gobiaria</taxon>
        <taxon>Gobiiformes</taxon>
        <taxon>Gobioidei</taxon>
        <taxon>Gobiidae</taxon>
        <taxon>Gobiinae</taxon>
        <taxon>Knipowitschia</taxon>
    </lineage>
</organism>
<accession>A0AAV2IQS9</accession>
<dbReference type="AlphaFoldDB" id="A0AAV2IQS9"/>
<reference evidence="1 2" key="1">
    <citation type="submission" date="2024-04" db="EMBL/GenBank/DDBJ databases">
        <authorList>
            <person name="Waldvogel A.-M."/>
            <person name="Schoenle A."/>
        </authorList>
    </citation>
    <scope>NUCLEOTIDE SEQUENCE [LARGE SCALE GENOMIC DNA]</scope>
</reference>
<evidence type="ECO:0000313" key="1">
    <source>
        <dbReference type="EMBL" id="CAL1567523.1"/>
    </source>
</evidence>
<gene>
    <name evidence="1" type="ORF">KC01_LOCUS323</name>
</gene>
<sequence>MSRFSPRAEIVVRRSEMMLWRNEEEEVETVAVRPERCVFAALGLDQHWGHCVVCVWRIDSCLLLSSDGCLPFEEEEDQICGSMLCAGLNT</sequence>
<protein>
    <submittedName>
        <fullName evidence="1">Uncharacterized protein</fullName>
    </submittedName>
</protein>